<name>A0ACB9NM74_BAUVA</name>
<evidence type="ECO:0000313" key="2">
    <source>
        <dbReference type="Proteomes" id="UP000828941"/>
    </source>
</evidence>
<organism evidence="1 2">
    <name type="scientific">Bauhinia variegata</name>
    <name type="common">Purple orchid tree</name>
    <name type="synonym">Phanera variegata</name>
    <dbReference type="NCBI Taxonomy" id="167791"/>
    <lineage>
        <taxon>Eukaryota</taxon>
        <taxon>Viridiplantae</taxon>
        <taxon>Streptophyta</taxon>
        <taxon>Embryophyta</taxon>
        <taxon>Tracheophyta</taxon>
        <taxon>Spermatophyta</taxon>
        <taxon>Magnoliopsida</taxon>
        <taxon>eudicotyledons</taxon>
        <taxon>Gunneridae</taxon>
        <taxon>Pentapetalae</taxon>
        <taxon>rosids</taxon>
        <taxon>fabids</taxon>
        <taxon>Fabales</taxon>
        <taxon>Fabaceae</taxon>
        <taxon>Cercidoideae</taxon>
        <taxon>Cercideae</taxon>
        <taxon>Bauhiniinae</taxon>
        <taxon>Bauhinia</taxon>
    </lineage>
</organism>
<keyword evidence="2" id="KW-1185">Reference proteome</keyword>
<evidence type="ECO:0000313" key="1">
    <source>
        <dbReference type="EMBL" id="KAI4337663.1"/>
    </source>
</evidence>
<dbReference type="Proteomes" id="UP000828941">
    <property type="component" value="Chromosome 6"/>
</dbReference>
<comment type="caution">
    <text evidence="1">The sequence shown here is derived from an EMBL/GenBank/DDBJ whole genome shotgun (WGS) entry which is preliminary data.</text>
</comment>
<protein>
    <submittedName>
        <fullName evidence="1">Uncharacterized protein</fullName>
    </submittedName>
</protein>
<proteinExistence type="predicted"/>
<dbReference type="EMBL" id="CM039431">
    <property type="protein sequence ID" value="KAI4337663.1"/>
    <property type="molecule type" value="Genomic_DNA"/>
</dbReference>
<sequence>MAATSGEDFLGSNPKSESYIFGTIQKLEGPTTKVAHEPHLGCCFAQNHQHFSTFMLTPLLLFLLAGF</sequence>
<accession>A0ACB9NM74</accession>
<gene>
    <name evidence="1" type="ORF">L6164_016049</name>
</gene>
<reference evidence="1 2" key="1">
    <citation type="journal article" date="2022" name="DNA Res.">
        <title>Chromosomal-level genome assembly of the orchid tree Bauhinia variegata (Leguminosae; Cercidoideae) supports the allotetraploid origin hypothesis of Bauhinia.</title>
        <authorList>
            <person name="Zhong Y."/>
            <person name="Chen Y."/>
            <person name="Zheng D."/>
            <person name="Pang J."/>
            <person name="Liu Y."/>
            <person name="Luo S."/>
            <person name="Meng S."/>
            <person name="Qian L."/>
            <person name="Wei D."/>
            <person name="Dai S."/>
            <person name="Zhou R."/>
        </authorList>
    </citation>
    <scope>NUCLEOTIDE SEQUENCE [LARGE SCALE GENOMIC DNA]</scope>
    <source>
        <strain evidence="1">BV-YZ2020</strain>
    </source>
</reference>